<dbReference type="Proteomes" id="UP000499080">
    <property type="component" value="Unassembled WGS sequence"/>
</dbReference>
<keyword evidence="2" id="KW-1185">Reference proteome</keyword>
<reference evidence="1 2" key="1">
    <citation type="journal article" date="2019" name="Sci. Rep.">
        <title>Orb-weaving spider Araneus ventricosus genome elucidates the spidroin gene catalogue.</title>
        <authorList>
            <person name="Kono N."/>
            <person name="Nakamura H."/>
            <person name="Ohtoshi R."/>
            <person name="Moran D.A.P."/>
            <person name="Shinohara A."/>
            <person name="Yoshida Y."/>
            <person name="Fujiwara M."/>
            <person name="Mori M."/>
            <person name="Tomita M."/>
            <person name="Arakawa K."/>
        </authorList>
    </citation>
    <scope>NUCLEOTIDE SEQUENCE [LARGE SCALE GENOMIC DNA]</scope>
</reference>
<evidence type="ECO:0000313" key="2">
    <source>
        <dbReference type="Proteomes" id="UP000499080"/>
    </source>
</evidence>
<name>A0A4Y2ILH2_ARAVE</name>
<sequence length="428" mass="48056">NKFLGRCTQSLHHWICPPRQSRIIQFLGRCTRTTHWLSSTSIQNKFSWSLYSSHLPLVVLHVQSQVGFLVAVLSHFTIGLSSTSVSDHRFLGRCTQLPFGLSPRRSQNKFLVRCAQSTSPLDCPPRQSSLISFLGPLYSVHYRWFPPFSQEFLGRCTQSFTIGLSSTSRLKSSVSWSAVLSHYHWLFLTSVSEYKFLGLVLSLNHLDLFTPVGLVIQFLGGCAQSFAAQVFLHVQSQNQFLGHVFRSTTIDSSSVSRISFLVMCSVAIGLSSTSVSEYKFLGRCTQSLPLVVLSPVSESVSWSCTQSTSPLDWLLHVGLRIIGFLINVLGHYHWIVLHVNSQNWFLGPLYSSHFTHWLSSTSVSHQFLDSLYSVTTIGLSPLIQNTLGHVLESFTDGCSSMSVSNRFSWSLYFSPLYHWIVLTSPVSE</sequence>
<gene>
    <name evidence="1" type="ORF">AVEN_172149_1</name>
</gene>
<organism evidence="1 2">
    <name type="scientific">Araneus ventricosus</name>
    <name type="common">Orbweaver spider</name>
    <name type="synonym">Epeira ventricosa</name>
    <dbReference type="NCBI Taxonomy" id="182803"/>
    <lineage>
        <taxon>Eukaryota</taxon>
        <taxon>Metazoa</taxon>
        <taxon>Ecdysozoa</taxon>
        <taxon>Arthropoda</taxon>
        <taxon>Chelicerata</taxon>
        <taxon>Arachnida</taxon>
        <taxon>Araneae</taxon>
        <taxon>Araneomorphae</taxon>
        <taxon>Entelegynae</taxon>
        <taxon>Araneoidea</taxon>
        <taxon>Araneidae</taxon>
        <taxon>Araneus</taxon>
    </lineage>
</organism>
<proteinExistence type="predicted"/>
<evidence type="ECO:0000313" key="1">
    <source>
        <dbReference type="EMBL" id="GBM78454.1"/>
    </source>
</evidence>
<dbReference type="AlphaFoldDB" id="A0A4Y2ILH2"/>
<dbReference type="EMBL" id="BGPR01107096">
    <property type="protein sequence ID" value="GBM78454.1"/>
    <property type="molecule type" value="Genomic_DNA"/>
</dbReference>
<protein>
    <submittedName>
        <fullName evidence="1">Uncharacterized protein</fullName>
    </submittedName>
</protein>
<feature type="non-terminal residue" evidence="1">
    <location>
        <position position="1"/>
    </location>
</feature>
<comment type="caution">
    <text evidence="1">The sequence shown here is derived from an EMBL/GenBank/DDBJ whole genome shotgun (WGS) entry which is preliminary data.</text>
</comment>
<accession>A0A4Y2ILH2</accession>